<evidence type="ECO:0000313" key="5">
    <source>
        <dbReference type="Proteomes" id="UP000178794"/>
    </source>
</evidence>
<feature type="compositionally biased region" description="Basic and acidic residues" evidence="1">
    <location>
        <begin position="39"/>
        <end position="61"/>
    </location>
</feature>
<organism evidence="4 5">
    <name type="scientific">Candidatus Kaiserbacteria bacterium RIFCSPHIGHO2_02_FULL_50_50</name>
    <dbReference type="NCBI Taxonomy" id="1798492"/>
    <lineage>
        <taxon>Bacteria</taxon>
        <taxon>Candidatus Kaiseribacteriota</taxon>
    </lineage>
</organism>
<dbReference type="Proteomes" id="UP000178794">
    <property type="component" value="Unassembled WGS sequence"/>
</dbReference>
<keyword evidence="2" id="KW-0732">Signal</keyword>
<evidence type="ECO:0000259" key="3">
    <source>
        <dbReference type="Pfam" id="PF18914"/>
    </source>
</evidence>
<evidence type="ECO:0000256" key="2">
    <source>
        <dbReference type="SAM" id="SignalP"/>
    </source>
</evidence>
<feature type="region of interest" description="Disordered" evidence="1">
    <location>
        <begin position="28"/>
        <end position="61"/>
    </location>
</feature>
<proteinExistence type="predicted"/>
<dbReference type="STRING" id="1798492.A3C89_00660"/>
<name>A0A1F6DG16_9BACT</name>
<dbReference type="AlphaFoldDB" id="A0A1F6DG16"/>
<evidence type="ECO:0000313" key="4">
    <source>
        <dbReference type="EMBL" id="OGG60260.1"/>
    </source>
</evidence>
<feature type="region of interest" description="Disordered" evidence="1">
    <location>
        <begin position="160"/>
        <end position="183"/>
    </location>
</feature>
<dbReference type="Pfam" id="PF18914">
    <property type="entry name" value="DUF5666"/>
    <property type="match status" value="1"/>
</dbReference>
<dbReference type="EMBL" id="MFLF01000008">
    <property type="protein sequence ID" value="OGG60260.1"/>
    <property type="molecule type" value="Genomic_DNA"/>
</dbReference>
<feature type="chain" id="PRO_5009523896" description="DUF5666 domain-containing protein" evidence="2">
    <location>
        <begin position="27"/>
        <end position="291"/>
    </location>
</feature>
<accession>A0A1F6DG16</accession>
<sequence>MNKAKYIILPALVGTMVLGSAGTALAAQEGQDNGQGKGRGQEMRLEKQEGGERGRSDEGRPMDRIIGEITALSGTTLTLTIKGPEDESKTLTVDASSATFEKITFDGTMATGTRPTPVTQTISDLAVGEKVAVRIDDDEDVDEDTTSVVATVVTELSGDMPERPVMMGGERPASSTKQMMDPGKRGIVGEVTDMDGDTLTVKAMNGTTYTVTASDAEVKNRTTTETLSDIAEGDRIAVRGEITDTTIDATMILTDIPAAPADKNADDKGKERSFFGKVGSFFGKLFGKKAE</sequence>
<feature type="signal peptide" evidence="2">
    <location>
        <begin position="1"/>
        <end position="26"/>
    </location>
</feature>
<dbReference type="InterPro" id="IPR043724">
    <property type="entry name" value="DUF5666"/>
</dbReference>
<evidence type="ECO:0000256" key="1">
    <source>
        <dbReference type="SAM" id="MobiDB-lite"/>
    </source>
</evidence>
<gene>
    <name evidence="4" type="ORF">A3C89_00660</name>
</gene>
<comment type="caution">
    <text evidence="4">The sequence shown here is derived from an EMBL/GenBank/DDBJ whole genome shotgun (WGS) entry which is preliminary data.</text>
</comment>
<feature type="domain" description="DUF5666" evidence="3">
    <location>
        <begin position="189"/>
        <end position="252"/>
    </location>
</feature>
<reference evidence="4 5" key="1">
    <citation type="journal article" date="2016" name="Nat. Commun.">
        <title>Thousands of microbial genomes shed light on interconnected biogeochemical processes in an aquifer system.</title>
        <authorList>
            <person name="Anantharaman K."/>
            <person name="Brown C.T."/>
            <person name="Hug L.A."/>
            <person name="Sharon I."/>
            <person name="Castelle C.J."/>
            <person name="Probst A.J."/>
            <person name="Thomas B.C."/>
            <person name="Singh A."/>
            <person name="Wilkins M.J."/>
            <person name="Karaoz U."/>
            <person name="Brodie E.L."/>
            <person name="Williams K.H."/>
            <person name="Hubbard S.S."/>
            <person name="Banfield J.F."/>
        </authorList>
    </citation>
    <scope>NUCLEOTIDE SEQUENCE [LARGE SCALE GENOMIC DNA]</scope>
</reference>
<protein>
    <recommendedName>
        <fullName evidence="3">DUF5666 domain-containing protein</fullName>
    </recommendedName>
</protein>